<dbReference type="InterPro" id="IPR051089">
    <property type="entry name" value="prtT"/>
</dbReference>
<keyword evidence="9" id="KW-1185">Reference proteome</keyword>
<dbReference type="GO" id="GO:0000976">
    <property type="term" value="F:transcription cis-regulatory region binding"/>
    <property type="evidence" value="ECO:0007669"/>
    <property type="project" value="TreeGrafter"/>
</dbReference>
<evidence type="ECO:0000313" key="9">
    <source>
        <dbReference type="Proteomes" id="UP000813461"/>
    </source>
</evidence>
<protein>
    <recommendedName>
        <fullName evidence="7">Zn(2)-C6 fungal-type domain-containing protein</fullName>
    </recommendedName>
</protein>
<dbReference type="PANTHER" id="PTHR31845:SF17">
    <property type="entry name" value="ZN(II)2CYS6 TRANSCRIPTION FACTOR (EUROFUNG)"/>
    <property type="match status" value="1"/>
</dbReference>
<keyword evidence="5" id="KW-0539">Nucleus</keyword>
<evidence type="ECO:0000313" key="8">
    <source>
        <dbReference type="EMBL" id="KAH7086406.1"/>
    </source>
</evidence>
<dbReference type="OrthoDB" id="1925334at2759"/>
<evidence type="ECO:0000256" key="3">
    <source>
        <dbReference type="ARBA" id="ARBA00023125"/>
    </source>
</evidence>
<dbReference type="GO" id="GO:0008270">
    <property type="term" value="F:zinc ion binding"/>
    <property type="evidence" value="ECO:0007669"/>
    <property type="project" value="InterPro"/>
</dbReference>
<dbReference type="GO" id="GO:0005634">
    <property type="term" value="C:nucleus"/>
    <property type="evidence" value="ECO:0007669"/>
    <property type="project" value="UniProtKB-SubCell"/>
</dbReference>
<evidence type="ECO:0000256" key="4">
    <source>
        <dbReference type="ARBA" id="ARBA00023163"/>
    </source>
</evidence>
<feature type="region of interest" description="Disordered" evidence="6">
    <location>
        <begin position="130"/>
        <end position="162"/>
    </location>
</feature>
<organism evidence="8 9">
    <name type="scientific">Paraphoma chrysanthemicola</name>
    <dbReference type="NCBI Taxonomy" id="798071"/>
    <lineage>
        <taxon>Eukaryota</taxon>
        <taxon>Fungi</taxon>
        <taxon>Dikarya</taxon>
        <taxon>Ascomycota</taxon>
        <taxon>Pezizomycotina</taxon>
        <taxon>Dothideomycetes</taxon>
        <taxon>Pleosporomycetidae</taxon>
        <taxon>Pleosporales</taxon>
        <taxon>Pleosporineae</taxon>
        <taxon>Phaeosphaeriaceae</taxon>
        <taxon>Paraphoma</taxon>
    </lineage>
</organism>
<dbReference type="GO" id="GO:0000981">
    <property type="term" value="F:DNA-binding transcription factor activity, RNA polymerase II-specific"/>
    <property type="evidence" value="ECO:0007669"/>
    <property type="project" value="InterPro"/>
</dbReference>
<evidence type="ECO:0000256" key="5">
    <source>
        <dbReference type="ARBA" id="ARBA00023242"/>
    </source>
</evidence>
<dbReference type="SMART" id="SM00066">
    <property type="entry name" value="GAL4"/>
    <property type="match status" value="1"/>
</dbReference>
<dbReference type="Pfam" id="PF00172">
    <property type="entry name" value="Zn_clus"/>
    <property type="match status" value="1"/>
</dbReference>
<dbReference type="CDD" id="cd12148">
    <property type="entry name" value="fungal_TF_MHR"/>
    <property type="match status" value="1"/>
</dbReference>
<evidence type="ECO:0000256" key="1">
    <source>
        <dbReference type="ARBA" id="ARBA00004123"/>
    </source>
</evidence>
<dbReference type="PROSITE" id="PS50048">
    <property type="entry name" value="ZN2_CY6_FUNGAL_2"/>
    <property type="match status" value="1"/>
</dbReference>
<feature type="region of interest" description="Disordered" evidence="6">
    <location>
        <begin position="1"/>
        <end position="34"/>
    </location>
</feature>
<dbReference type="Proteomes" id="UP000813461">
    <property type="component" value="Unassembled WGS sequence"/>
</dbReference>
<proteinExistence type="predicted"/>
<dbReference type="InterPro" id="IPR036864">
    <property type="entry name" value="Zn2-C6_fun-type_DNA-bd_sf"/>
</dbReference>
<dbReference type="InterPro" id="IPR001138">
    <property type="entry name" value="Zn2Cys6_DnaBD"/>
</dbReference>
<comment type="caution">
    <text evidence="8">The sequence shown here is derived from an EMBL/GenBank/DDBJ whole genome shotgun (WGS) entry which is preliminary data.</text>
</comment>
<keyword evidence="2" id="KW-0805">Transcription regulation</keyword>
<dbReference type="PANTHER" id="PTHR31845">
    <property type="entry name" value="FINGER DOMAIN PROTEIN, PUTATIVE-RELATED"/>
    <property type="match status" value="1"/>
</dbReference>
<evidence type="ECO:0000256" key="2">
    <source>
        <dbReference type="ARBA" id="ARBA00023015"/>
    </source>
</evidence>
<dbReference type="CDD" id="cd00067">
    <property type="entry name" value="GAL4"/>
    <property type="match status" value="1"/>
</dbReference>
<keyword evidence="3" id="KW-0238">DNA-binding</keyword>
<dbReference type="EMBL" id="JAGMVJ010000011">
    <property type="protein sequence ID" value="KAH7086406.1"/>
    <property type="molecule type" value="Genomic_DNA"/>
</dbReference>
<dbReference type="SUPFAM" id="SSF57701">
    <property type="entry name" value="Zn2/Cys6 DNA-binding domain"/>
    <property type="match status" value="1"/>
</dbReference>
<gene>
    <name evidence="8" type="ORF">FB567DRAFT_549904</name>
</gene>
<comment type="subcellular location">
    <subcellularLocation>
        <location evidence="1">Nucleus</location>
    </subcellularLocation>
</comment>
<dbReference type="AlphaFoldDB" id="A0A8K0R4Z6"/>
<accession>A0A8K0R4Z6</accession>
<feature type="compositionally biased region" description="Acidic residues" evidence="6">
    <location>
        <begin position="130"/>
        <end position="143"/>
    </location>
</feature>
<reference evidence="8" key="1">
    <citation type="journal article" date="2021" name="Nat. Commun.">
        <title>Genetic determinants of endophytism in the Arabidopsis root mycobiome.</title>
        <authorList>
            <person name="Mesny F."/>
            <person name="Miyauchi S."/>
            <person name="Thiergart T."/>
            <person name="Pickel B."/>
            <person name="Atanasova L."/>
            <person name="Karlsson M."/>
            <person name="Huettel B."/>
            <person name="Barry K.W."/>
            <person name="Haridas S."/>
            <person name="Chen C."/>
            <person name="Bauer D."/>
            <person name="Andreopoulos W."/>
            <person name="Pangilinan J."/>
            <person name="LaButti K."/>
            <person name="Riley R."/>
            <person name="Lipzen A."/>
            <person name="Clum A."/>
            <person name="Drula E."/>
            <person name="Henrissat B."/>
            <person name="Kohler A."/>
            <person name="Grigoriev I.V."/>
            <person name="Martin F.M."/>
            <person name="Hacquard S."/>
        </authorList>
    </citation>
    <scope>NUCLEOTIDE SEQUENCE</scope>
    <source>
        <strain evidence="8">MPI-SDFR-AT-0120</strain>
    </source>
</reference>
<evidence type="ECO:0000259" key="7">
    <source>
        <dbReference type="PROSITE" id="PS50048"/>
    </source>
</evidence>
<evidence type="ECO:0000256" key="6">
    <source>
        <dbReference type="SAM" id="MobiDB-lite"/>
    </source>
</evidence>
<feature type="compositionally biased region" description="Polar residues" evidence="6">
    <location>
        <begin position="591"/>
        <end position="603"/>
    </location>
</feature>
<dbReference type="PROSITE" id="PS00463">
    <property type="entry name" value="ZN2_CY6_FUNGAL_1"/>
    <property type="match status" value="1"/>
</dbReference>
<keyword evidence="4" id="KW-0804">Transcription</keyword>
<feature type="region of interest" description="Disordered" evidence="6">
    <location>
        <begin position="588"/>
        <end position="607"/>
    </location>
</feature>
<feature type="domain" description="Zn(2)-C6 fungal-type" evidence="7">
    <location>
        <begin position="43"/>
        <end position="75"/>
    </location>
</feature>
<dbReference type="Gene3D" id="4.10.240.10">
    <property type="entry name" value="Zn(2)-C6 fungal-type DNA-binding domain"/>
    <property type="match status" value="1"/>
</dbReference>
<sequence length="655" mass="72720">MPPKRKWSQANDAADAVSPASRGRTSGPTTDAAVPSISRKVKACASCRKQKIKCIMSDSGPPCKRCTERNLSCVLNKSLQTLIEERSQWKETVIDDLGSIHTALQQALGKLSLPQAPPLRTNAAQLQEEADNLENEDREDDVPSYDSSPRLSPKEDGLPNAPIDSLYQITRLRNLRSDESPEERRSSLGKDAATFNDFISRGLVKVEDAERLVGLFVNRIGHFMYNIGTASDVDFHNLRRRSSILTACICAVAALHEPDSNHLYTVCLREFRRLMSASMFNRRLDQDCMRAICVAAFWLHDISWMLSGFGIRRAMDVNLSSSFEQVLRSTSEEAMDNVRIWYILCVCDYHLSILYGRPSIVRDDVALNGWEQLLKSPVCTESDKRVLSQMALLVIMGNVRELFGPDTGEAIPISLLPHFEILSGQVDHWKNYWTSKLPESHEQLGEFPRKGGTLQGHLAKLHLNSHVFRGLKGAPVPQCFQSCAVAAVTSATSVIEMVLTDDTIRASLAGLPHYIHSMIAFACVFLLKIASQYPDEYIQDGVVVALATRAVQQFRVTPVGKRHLVHLMAEGLEKLLAKKKTTDSEIRGVQHEQSASQRTQVAPPTNGDLASITDSPDVFSESTNGVSFEDTFNFSASFLNFDTGTLDLDFPGFGF</sequence>
<name>A0A8K0R4Z6_9PLEO</name>